<dbReference type="OrthoDB" id="512814at2759"/>
<dbReference type="RefSeq" id="XP_005845296.1">
    <property type="nucleotide sequence ID" value="XM_005845234.1"/>
</dbReference>
<evidence type="ECO:0000313" key="2">
    <source>
        <dbReference type="Proteomes" id="UP000008141"/>
    </source>
</evidence>
<protein>
    <submittedName>
        <fullName evidence="1">Uncharacterized protein</fullName>
    </submittedName>
</protein>
<dbReference type="InParanoid" id="E1ZLT9"/>
<proteinExistence type="predicted"/>
<dbReference type="eggNOG" id="ENOG502S99N">
    <property type="taxonomic scope" value="Eukaryota"/>
</dbReference>
<dbReference type="PANTHER" id="PTHR35309">
    <property type="match status" value="1"/>
</dbReference>
<reference evidence="1 2" key="1">
    <citation type="journal article" date="2010" name="Plant Cell">
        <title>The Chlorella variabilis NC64A genome reveals adaptation to photosymbiosis, coevolution with viruses, and cryptic sex.</title>
        <authorList>
            <person name="Blanc G."/>
            <person name="Duncan G."/>
            <person name="Agarkova I."/>
            <person name="Borodovsky M."/>
            <person name="Gurnon J."/>
            <person name="Kuo A."/>
            <person name="Lindquist E."/>
            <person name="Lucas S."/>
            <person name="Pangilinan J."/>
            <person name="Polle J."/>
            <person name="Salamov A."/>
            <person name="Terry A."/>
            <person name="Yamada T."/>
            <person name="Dunigan D.D."/>
            <person name="Grigoriev I.V."/>
            <person name="Claverie J.M."/>
            <person name="Van Etten J.L."/>
        </authorList>
    </citation>
    <scope>NUCLEOTIDE SEQUENCE [LARGE SCALE GENOMIC DNA]</scope>
    <source>
        <strain evidence="1 2">NC64A</strain>
    </source>
</reference>
<dbReference type="PANTHER" id="PTHR35309:SF4">
    <property type="entry name" value="TOCOPHEROL CYCLASE"/>
    <property type="match status" value="1"/>
</dbReference>
<dbReference type="GO" id="GO:0009976">
    <property type="term" value="F:tocopherol cyclase activity"/>
    <property type="evidence" value="ECO:0007669"/>
    <property type="project" value="InterPro"/>
</dbReference>
<dbReference type="Proteomes" id="UP000008141">
    <property type="component" value="Unassembled WGS sequence"/>
</dbReference>
<dbReference type="EMBL" id="GL433852">
    <property type="protein sequence ID" value="EFN53194.1"/>
    <property type="molecule type" value="Genomic_DNA"/>
</dbReference>
<evidence type="ECO:0000313" key="1">
    <source>
        <dbReference type="EMBL" id="EFN53194.1"/>
    </source>
</evidence>
<accession>E1ZLT9</accession>
<dbReference type="GeneID" id="17352629"/>
<dbReference type="KEGG" id="cvr:CHLNCDRAFT_137022"/>
<keyword evidence="2" id="KW-1185">Reference proteome</keyword>
<name>E1ZLT9_CHLVA</name>
<organism evidence="2">
    <name type="scientific">Chlorella variabilis</name>
    <name type="common">Green alga</name>
    <dbReference type="NCBI Taxonomy" id="554065"/>
    <lineage>
        <taxon>Eukaryota</taxon>
        <taxon>Viridiplantae</taxon>
        <taxon>Chlorophyta</taxon>
        <taxon>core chlorophytes</taxon>
        <taxon>Trebouxiophyceae</taxon>
        <taxon>Chlorellales</taxon>
        <taxon>Chlorellaceae</taxon>
        <taxon>Chlorella clade</taxon>
        <taxon>Chlorella</taxon>
    </lineage>
</organism>
<gene>
    <name evidence="1" type="ORF">CHLNCDRAFT_137022</name>
</gene>
<sequence>MASLVVQNSSLADPRPAVYSRTSLRLTITTGGGHPVTADPAISSPPHFQLEAADGSLLLSMSREHCQLHARFHGACLIARCTGPPQPWSASGLGPEGFAAAVPAALTGLHWFVHSLATPMRFSLCQPGVPVVHGAAVAHFEKNWGRSFPSAWIWAQGLITLWDFHPWNSIFTAQSSPCPSDTTLLLTASQPLTRRGVEVQIRARRSSFAEVECPTREGFRPFSEESFTAAATVRLFEYRIGGSERGGVQKQLLEAFEFEGAALEFGGAARCHHTDAGVALEAAAA</sequence>
<dbReference type="AlphaFoldDB" id="E1ZLT9"/>
<dbReference type="InterPro" id="IPR025893">
    <property type="entry name" value="Tocopherol_cyclase"/>
</dbReference>